<evidence type="ECO:0000313" key="9">
    <source>
        <dbReference type="EMBL" id="NME72452.1"/>
    </source>
</evidence>
<accession>A0A7X9S110</accession>
<sequence length="1013" mass="114868">MKGRVFDEEGLPMPGVNILVEGKKLEGTYTNFTGEYKIKVAPNATLIYSFIGYQPIKIEVQNQEIIDVTLELDQDVLAEVVVVGYGTQTRKDITGSVADVSGYELERVTVDDAANSLTGRLSGVRVVQNSSEPGAYDTDIDIRGFGEPLYIIDGIQSDKATFSRLTPADIETVSVLKDGSASVYGVQAANGVVLVTTHQGEVGDMKIRYSGRYVWSWISSFPETVSAYDYALMWTEKEANQKFSNTEVNFQNINFTYTPEMLERLRIGEETNNGQTYDHFSNVVNPVVTQQQHNITLQGGGSNFRYYNAIGYNRNNGIWSSGDLYTNKYNFRSNMTANFSKNLSFKTNLSYIYNDDNRPISTTQNILKTIWRTPVTDPFYVNNNPDSLYQSTLNDFNSPVAITNSDISGHNRLEDHRINANFSLNYQIPGVKGLSLSALYSRNMRTALREIYQKPFYQYRGNPESNTFEPILHNFPSTLTHDNIRETRNQYQFKVNYNGKFGKHNIGTMFVTDMMQSINELTSSRSNLLIDMPHFGASDSKTYRVTSTIPDEFRRLGFIGRFNYNYAGKYLLEVSGRLDGSTKFAPSSRWGLFPSVSAGWVISKERFMRSLAPTLTFLKVRGSFAQLGSDGGVQNFEYLSGYTFPVNGAYFGDGYYPALDISVVANPNLTWYESKLYNVGIEAQLWKGKVIFGVDVFRRDRENLVSSNAAIELPGSHGRPLPQINVNSDRNQGFDIELGYKGKTNKFNYRFKGIFSYTRRKLLNNLQAPFGNAYEEWRTGKSNRYNDLAWGYRTDGQYTSLEDIGNSPTIDNNGNKTVIPGDIKYLDLNGDGIVDQRDVTVIGVNSGKPLYTAGLNISLIYKNFDLTMLWQGGFKQNTRYSEMLQKPFMWGTAPPLAHFKDRTRLADPYDQNSEWIMGTFPAMGDRKNYLESDFWYFDVSYVRLKNIELGYTLPQTVSKRLFLSSLRVYINTYNLLTFTNLYDFVDPESPGSRNFGYNYPLTKNINAGIDIQF</sequence>
<evidence type="ECO:0000256" key="1">
    <source>
        <dbReference type="ARBA" id="ARBA00004571"/>
    </source>
</evidence>
<comment type="subcellular location">
    <subcellularLocation>
        <location evidence="1 7">Cell outer membrane</location>
        <topology evidence="1 7">Multi-pass membrane protein</topology>
    </subcellularLocation>
</comment>
<evidence type="ECO:0000256" key="4">
    <source>
        <dbReference type="ARBA" id="ARBA00022692"/>
    </source>
</evidence>
<evidence type="ECO:0000256" key="6">
    <source>
        <dbReference type="ARBA" id="ARBA00023237"/>
    </source>
</evidence>
<dbReference type="Pfam" id="PF07715">
    <property type="entry name" value="Plug"/>
    <property type="match status" value="1"/>
</dbReference>
<dbReference type="InterPro" id="IPR039426">
    <property type="entry name" value="TonB-dep_rcpt-like"/>
</dbReference>
<dbReference type="PROSITE" id="PS52016">
    <property type="entry name" value="TONB_DEPENDENT_REC_3"/>
    <property type="match status" value="1"/>
</dbReference>
<gene>
    <name evidence="9" type="ORF">HHU12_31110</name>
</gene>
<dbReference type="Gene3D" id="2.40.170.20">
    <property type="entry name" value="TonB-dependent receptor, beta-barrel domain"/>
    <property type="match status" value="1"/>
</dbReference>
<organism evidence="9 10">
    <name type="scientific">Flammeovirga aprica JL-4</name>
    <dbReference type="NCBI Taxonomy" id="694437"/>
    <lineage>
        <taxon>Bacteria</taxon>
        <taxon>Pseudomonadati</taxon>
        <taxon>Bacteroidota</taxon>
        <taxon>Cytophagia</taxon>
        <taxon>Cytophagales</taxon>
        <taxon>Flammeovirgaceae</taxon>
        <taxon>Flammeovirga</taxon>
    </lineage>
</organism>
<feature type="domain" description="TonB-dependent receptor plug" evidence="8">
    <location>
        <begin position="90"/>
        <end position="192"/>
    </location>
</feature>
<dbReference type="InterPro" id="IPR012910">
    <property type="entry name" value="Plug_dom"/>
</dbReference>
<dbReference type="SUPFAM" id="SSF49464">
    <property type="entry name" value="Carboxypeptidase regulatory domain-like"/>
    <property type="match status" value="1"/>
</dbReference>
<evidence type="ECO:0000313" key="10">
    <source>
        <dbReference type="Proteomes" id="UP000576082"/>
    </source>
</evidence>
<dbReference type="GO" id="GO:0009279">
    <property type="term" value="C:cell outer membrane"/>
    <property type="evidence" value="ECO:0007669"/>
    <property type="project" value="UniProtKB-SubCell"/>
</dbReference>
<name>A0A7X9S110_9BACT</name>
<evidence type="ECO:0000256" key="3">
    <source>
        <dbReference type="ARBA" id="ARBA00022452"/>
    </source>
</evidence>
<keyword evidence="9" id="KW-0675">Receptor</keyword>
<evidence type="ECO:0000259" key="8">
    <source>
        <dbReference type="Pfam" id="PF07715"/>
    </source>
</evidence>
<reference evidence="9 10" key="1">
    <citation type="submission" date="2020-04" db="EMBL/GenBank/DDBJ databases">
        <title>Flammeovirga sp. SR4, a novel species isolated from seawater.</title>
        <authorList>
            <person name="Wang X."/>
        </authorList>
    </citation>
    <scope>NUCLEOTIDE SEQUENCE [LARGE SCALE GENOMIC DNA]</scope>
    <source>
        <strain evidence="9 10">ATCC 23126</strain>
    </source>
</reference>
<comment type="similarity">
    <text evidence="7">Belongs to the TonB-dependent receptor family.</text>
</comment>
<evidence type="ECO:0000256" key="7">
    <source>
        <dbReference type="PROSITE-ProRule" id="PRU01360"/>
    </source>
</evidence>
<dbReference type="InterPro" id="IPR023996">
    <property type="entry name" value="TonB-dep_OMP_SusC/RagA"/>
</dbReference>
<dbReference type="NCBIfam" id="TIGR04056">
    <property type="entry name" value="OMP_RagA_SusC"/>
    <property type="match status" value="1"/>
</dbReference>
<evidence type="ECO:0000256" key="5">
    <source>
        <dbReference type="ARBA" id="ARBA00023136"/>
    </source>
</evidence>
<comment type="caution">
    <text evidence="9">The sequence shown here is derived from an EMBL/GenBank/DDBJ whole genome shotgun (WGS) entry which is preliminary data.</text>
</comment>
<keyword evidence="2 7" id="KW-0813">Transport</keyword>
<dbReference type="NCBIfam" id="TIGR04057">
    <property type="entry name" value="SusC_RagA_signa"/>
    <property type="match status" value="1"/>
</dbReference>
<dbReference type="InterPro" id="IPR018247">
    <property type="entry name" value="EF_Hand_1_Ca_BS"/>
</dbReference>
<protein>
    <submittedName>
        <fullName evidence="9">TonB-dependent receptor</fullName>
    </submittedName>
</protein>
<keyword evidence="5 7" id="KW-0472">Membrane</keyword>
<dbReference type="InterPro" id="IPR036942">
    <property type="entry name" value="Beta-barrel_TonB_sf"/>
</dbReference>
<proteinExistence type="inferred from homology"/>
<keyword evidence="4 7" id="KW-0812">Transmembrane</keyword>
<keyword evidence="6 7" id="KW-0998">Cell outer membrane</keyword>
<dbReference type="SUPFAM" id="SSF56935">
    <property type="entry name" value="Porins"/>
    <property type="match status" value="1"/>
</dbReference>
<keyword evidence="3 7" id="KW-1134">Transmembrane beta strand</keyword>
<dbReference type="EMBL" id="JABANE010000162">
    <property type="protein sequence ID" value="NME72452.1"/>
    <property type="molecule type" value="Genomic_DNA"/>
</dbReference>
<dbReference type="Pfam" id="PF13715">
    <property type="entry name" value="CarbopepD_reg_2"/>
    <property type="match status" value="1"/>
</dbReference>
<dbReference type="Gene3D" id="2.170.130.10">
    <property type="entry name" value="TonB-dependent receptor, plug domain"/>
    <property type="match status" value="1"/>
</dbReference>
<dbReference type="PROSITE" id="PS00018">
    <property type="entry name" value="EF_HAND_1"/>
    <property type="match status" value="1"/>
</dbReference>
<dbReference type="Proteomes" id="UP000576082">
    <property type="component" value="Unassembled WGS sequence"/>
</dbReference>
<dbReference type="InterPro" id="IPR008969">
    <property type="entry name" value="CarboxyPept-like_regulatory"/>
</dbReference>
<dbReference type="AlphaFoldDB" id="A0A7X9S110"/>
<dbReference type="Gene3D" id="2.60.40.1120">
    <property type="entry name" value="Carboxypeptidase-like, regulatory domain"/>
    <property type="match status" value="1"/>
</dbReference>
<dbReference type="InterPro" id="IPR037066">
    <property type="entry name" value="Plug_dom_sf"/>
</dbReference>
<dbReference type="InterPro" id="IPR023997">
    <property type="entry name" value="TonB-dep_OMP_SusC/RagA_CS"/>
</dbReference>
<dbReference type="RefSeq" id="WP_169660643.1">
    <property type="nucleotide sequence ID" value="NZ_JABANE010000162.1"/>
</dbReference>
<evidence type="ECO:0000256" key="2">
    <source>
        <dbReference type="ARBA" id="ARBA00022448"/>
    </source>
</evidence>
<keyword evidence="10" id="KW-1185">Reference proteome</keyword>